<evidence type="ECO:0008006" key="3">
    <source>
        <dbReference type="Google" id="ProtNLM"/>
    </source>
</evidence>
<sequence length="224" mass="24011">MSVLDKLAVSRGLRDESANVELAESLARSRDAESIAAIVRHLDDPNKAVRHDCIKVLYEIGAAAPELVADYADRFLALLKSRDNRLVWGAMTGLAAVAEVRADELYERVGDLYAAVRGGSVITVDNGILALSRIAAANEEYGRAIEPFLLEHLAACRAKDVPPHAENIAAAIRPDRRDAFADVLLARKGGLSAAQSARVDKLLKRLAAAGTGGGTNTETYPRDK</sequence>
<dbReference type="SUPFAM" id="SSF48371">
    <property type="entry name" value="ARM repeat"/>
    <property type="match status" value="1"/>
</dbReference>
<dbReference type="Gene3D" id="1.25.10.10">
    <property type="entry name" value="Leucine-rich Repeat Variant"/>
    <property type="match status" value="1"/>
</dbReference>
<dbReference type="Proteomes" id="UP000247476">
    <property type="component" value="Unassembled WGS sequence"/>
</dbReference>
<reference evidence="1 2" key="1">
    <citation type="submission" date="2018-05" db="EMBL/GenBank/DDBJ databases">
        <title>Paenibacillus flagellatus sp. nov., isolated from selenium mineral soil.</title>
        <authorList>
            <person name="Dai X."/>
        </authorList>
    </citation>
    <scope>NUCLEOTIDE SEQUENCE [LARGE SCALE GENOMIC DNA]</scope>
    <source>
        <strain evidence="1 2">DXL2</strain>
    </source>
</reference>
<gene>
    <name evidence="1" type="ORF">DLM86_27030</name>
</gene>
<evidence type="ECO:0000313" key="1">
    <source>
        <dbReference type="EMBL" id="PYI51022.1"/>
    </source>
</evidence>
<dbReference type="OrthoDB" id="2733362at2"/>
<proteinExistence type="predicted"/>
<accession>A0A2V5JXM4</accession>
<dbReference type="InterPro" id="IPR016024">
    <property type="entry name" value="ARM-type_fold"/>
</dbReference>
<dbReference type="RefSeq" id="WP_110843176.1">
    <property type="nucleotide sequence ID" value="NZ_QJVJ01000015.1"/>
</dbReference>
<keyword evidence="2" id="KW-1185">Reference proteome</keyword>
<protein>
    <recommendedName>
        <fullName evidence="3">HEAT repeat domain-containing protein</fullName>
    </recommendedName>
</protein>
<organism evidence="1 2">
    <name type="scientific">Paenibacillus flagellatus</name>
    <dbReference type="NCBI Taxonomy" id="2211139"/>
    <lineage>
        <taxon>Bacteria</taxon>
        <taxon>Bacillati</taxon>
        <taxon>Bacillota</taxon>
        <taxon>Bacilli</taxon>
        <taxon>Bacillales</taxon>
        <taxon>Paenibacillaceae</taxon>
        <taxon>Paenibacillus</taxon>
    </lineage>
</organism>
<comment type="caution">
    <text evidence="1">The sequence shown here is derived from an EMBL/GenBank/DDBJ whole genome shotgun (WGS) entry which is preliminary data.</text>
</comment>
<dbReference type="AlphaFoldDB" id="A0A2V5JXM4"/>
<name>A0A2V5JXM4_9BACL</name>
<evidence type="ECO:0000313" key="2">
    <source>
        <dbReference type="Proteomes" id="UP000247476"/>
    </source>
</evidence>
<dbReference type="EMBL" id="QJVJ01000015">
    <property type="protein sequence ID" value="PYI51022.1"/>
    <property type="molecule type" value="Genomic_DNA"/>
</dbReference>
<dbReference type="InterPro" id="IPR011989">
    <property type="entry name" value="ARM-like"/>
</dbReference>